<dbReference type="AlphaFoldDB" id="A0A7Z0VPI0"/>
<dbReference type="RefSeq" id="WP_069121116.1">
    <property type="nucleotide sequence ID" value="NZ_MARB01000002.1"/>
</dbReference>
<name>A0A7Z0VPI0_9GAMM</name>
<keyword evidence="2" id="KW-1185">Reference proteome</keyword>
<evidence type="ECO:0000313" key="2">
    <source>
        <dbReference type="Proteomes" id="UP000094769"/>
    </source>
</evidence>
<dbReference type="EMBL" id="MARB01000002">
    <property type="protein sequence ID" value="ODJ89384.1"/>
    <property type="molecule type" value="Genomic_DNA"/>
</dbReference>
<dbReference type="Proteomes" id="UP000094769">
    <property type="component" value="Unassembled WGS sequence"/>
</dbReference>
<accession>A0A7Z0VPI0</accession>
<reference evidence="1 2" key="1">
    <citation type="submission" date="2016-06" db="EMBL/GenBank/DDBJ databases">
        <title>Genome sequence of endosymbiont of Candidatus Endolucinida thiodiazotropha.</title>
        <authorList>
            <person name="Poehlein A."/>
            <person name="Koenig S."/>
            <person name="Heiden S.E."/>
            <person name="Thuermer A."/>
            <person name="Voget S."/>
            <person name="Daniel R."/>
            <person name="Markert S."/>
            <person name="Gros O."/>
            <person name="Schweder T."/>
        </authorList>
    </citation>
    <scope>NUCLEOTIDE SEQUENCE [LARGE SCALE GENOMIC DNA]</scope>
    <source>
        <strain evidence="1 2">COS</strain>
    </source>
</reference>
<comment type="caution">
    <text evidence="1">The sequence shown here is derived from an EMBL/GenBank/DDBJ whole genome shotgun (WGS) entry which is preliminary data.</text>
</comment>
<evidence type="ECO:0000313" key="1">
    <source>
        <dbReference type="EMBL" id="ODJ89384.1"/>
    </source>
</evidence>
<sequence>MAVASDDHTVRFIQITLGEVGVSRDQLSIDGFTETDHQDNARHFMKSWSDFDRSNNTWCRSEEQN</sequence>
<proteinExistence type="predicted"/>
<dbReference type="OrthoDB" id="9910167at2"/>
<gene>
    <name evidence="1" type="ORF">CODIS_04830</name>
</gene>
<organism evidence="1 2">
    <name type="scientific">Candidatus Thiodiazotropha endolucinida</name>
    <dbReference type="NCBI Taxonomy" id="1655433"/>
    <lineage>
        <taxon>Bacteria</taxon>
        <taxon>Pseudomonadati</taxon>
        <taxon>Pseudomonadota</taxon>
        <taxon>Gammaproteobacteria</taxon>
        <taxon>Chromatiales</taxon>
        <taxon>Sedimenticolaceae</taxon>
        <taxon>Candidatus Thiodiazotropha</taxon>
    </lineage>
</organism>
<protein>
    <submittedName>
        <fullName evidence="1">Uncharacterized protein</fullName>
    </submittedName>
</protein>